<dbReference type="InParanoid" id="A0A0C3PX06"/>
<evidence type="ECO:0000313" key="4">
    <source>
        <dbReference type="Proteomes" id="UP000054217"/>
    </source>
</evidence>
<keyword evidence="4" id="KW-1185">Reference proteome</keyword>
<dbReference type="EMBL" id="KN831945">
    <property type="protein sequence ID" value="KIO13911.1"/>
    <property type="molecule type" value="Genomic_DNA"/>
</dbReference>
<keyword evidence="2" id="KW-0472">Membrane</keyword>
<feature type="region of interest" description="Disordered" evidence="1">
    <location>
        <begin position="47"/>
        <end position="68"/>
    </location>
</feature>
<evidence type="ECO:0000313" key="3">
    <source>
        <dbReference type="EMBL" id="KIO13911.1"/>
    </source>
</evidence>
<keyword evidence="2" id="KW-0812">Transmembrane</keyword>
<feature type="transmembrane region" description="Helical" evidence="2">
    <location>
        <begin position="6"/>
        <end position="27"/>
    </location>
</feature>
<reference evidence="3 4" key="1">
    <citation type="submission" date="2014-04" db="EMBL/GenBank/DDBJ databases">
        <authorList>
            <consortium name="DOE Joint Genome Institute"/>
            <person name="Kuo A."/>
            <person name="Kohler A."/>
            <person name="Costa M.D."/>
            <person name="Nagy L.G."/>
            <person name="Floudas D."/>
            <person name="Copeland A."/>
            <person name="Barry K.W."/>
            <person name="Cichocki N."/>
            <person name="Veneault-Fourrey C."/>
            <person name="LaButti K."/>
            <person name="Lindquist E.A."/>
            <person name="Lipzen A."/>
            <person name="Lundell T."/>
            <person name="Morin E."/>
            <person name="Murat C."/>
            <person name="Sun H."/>
            <person name="Tunlid A."/>
            <person name="Henrissat B."/>
            <person name="Grigoriev I.V."/>
            <person name="Hibbett D.S."/>
            <person name="Martin F."/>
            <person name="Nordberg H.P."/>
            <person name="Cantor M.N."/>
            <person name="Hua S.X."/>
        </authorList>
    </citation>
    <scope>NUCLEOTIDE SEQUENCE [LARGE SCALE GENOMIC DNA]</scope>
    <source>
        <strain evidence="3 4">Marx 270</strain>
    </source>
</reference>
<sequence>MLFGNLGYALAVGAVFLGCLVRCGCIIRMRPHNNPIAELGRGSNTFHSKDEIPGVPHYSRLSPSQDTD</sequence>
<dbReference type="AlphaFoldDB" id="A0A0C3PX06"/>
<gene>
    <name evidence="3" type="ORF">M404DRAFT_992159</name>
</gene>
<proteinExistence type="predicted"/>
<reference evidence="4" key="2">
    <citation type="submission" date="2015-01" db="EMBL/GenBank/DDBJ databases">
        <title>Evolutionary Origins and Diversification of the Mycorrhizal Mutualists.</title>
        <authorList>
            <consortium name="DOE Joint Genome Institute"/>
            <consortium name="Mycorrhizal Genomics Consortium"/>
            <person name="Kohler A."/>
            <person name="Kuo A."/>
            <person name="Nagy L.G."/>
            <person name="Floudas D."/>
            <person name="Copeland A."/>
            <person name="Barry K.W."/>
            <person name="Cichocki N."/>
            <person name="Veneault-Fourrey C."/>
            <person name="LaButti K."/>
            <person name="Lindquist E.A."/>
            <person name="Lipzen A."/>
            <person name="Lundell T."/>
            <person name="Morin E."/>
            <person name="Murat C."/>
            <person name="Riley R."/>
            <person name="Ohm R."/>
            <person name="Sun H."/>
            <person name="Tunlid A."/>
            <person name="Henrissat B."/>
            <person name="Grigoriev I.V."/>
            <person name="Hibbett D.S."/>
            <person name="Martin F."/>
        </authorList>
    </citation>
    <scope>NUCLEOTIDE SEQUENCE [LARGE SCALE GENOMIC DNA]</scope>
    <source>
        <strain evidence="4">Marx 270</strain>
    </source>
</reference>
<keyword evidence="2" id="KW-1133">Transmembrane helix</keyword>
<protein>
    <submittedName>
        <fullName evidence="3">Uncharacterized protein</fullName>
    </submittedName>
</protein>
<dbReference type="HOGENOM" id="CLU_2794954_0_0_1"/>
<organism evidence="3 4">
    <name type="scientific">Pisolithus tinctorius Marx 270</name>
    <dbReference type="NCBI Taxonomy" id="870435"/>
    <lineage>
        <taxon>Eukaryota</taxon>
        <taxon>Fungi</taxon>
        <taxon>Dikarya</taxon>
        <taxon>Basidiomycota</taxon>
        <taxon>Agaricomycotina</taxon>
        <taxon>Agaricomycetes</taxon>
        <taxon>Agaricomycetidae</taxon>
        <taxon>Boletales</taxon>
        <taxon>Sclerodermatineae</taxon>
        <taxon>Pisolithaceae</taxon>
        <taxon>Pisolithus</taxon>
    </lineage>
</organism>
<accession>A0A0C3PX06</accession>
<evidence type="ECO:0000256" key="1">
    <source>
        <dbReference type="SAM" id="MobiDB-lite"/>
    </source>
</evidence>
<evidence type="ECO:0000256" key="2">
    <source>
        <dbReference type="SAM" id="Phobius"/>
    </source>
</evidence>
<name>A0A0C3PX06_PISTI</name>
<dbReference type="Proteomes" id="UP000054217">
    <property type="component" value="Unassembled WGS sequence"/>
</dbReference>